<evidence type="ECO:0000313" key="4">
    <source>
        <dbReference type="Proteomes" id="UP000051952"/>
    </source>
</evidence>
<evidence type="ECO:0000256" key="1">
    <source>
        <dbReference type="SAM" id="MobiDB-lite"/>
    </source>
</evidence>
<dbReference type="InterPro" id="IPR000873">
    <property type="entry name" value="AMP-dep_synth/lig_dom"/>
</dbReference>
<evidence type="ECO:0000259" key="2">
    <source>
        <dbReference type="Pfam" id="PF00501"/>
    </source>
</evidence>
<dbReference type="GO" id="GO:0031177">
    <property type="term" value="F:phosphopantetheine binding"/>
    <property type="evidence" value="ECO:0007669"/>
    <property type="project" value="TreeGrafter"/>
</dbReference>
<feature type="non-terminal residue" evidence="3">
    <location>
        <position position="271"/>
    </location>
</feature>
<proteinExistence type="predicted"/>
<keyword evidence="4" id="KW-1185">Reference proteome</keyword>
<organism evidence="3 4">
    <name type="scientific">Bodo saltans</name>
    <name type="common">Flagellated protozoan</name>
    <dbReference type="NCBI Taxonomy" id="75058"/>
    <lineage>
        <taxon>Eukaryota</taxon>
        <taxon>Discoba</taxon>
        <taxon>Euglenozoa</taxon>
        <taxon>Kinetoplastea</taxon>
        <taxon>Metakinetoplastina</taxon>
        <taxon>Eubodonida</taxon>
        <taxon>Bodonidae</taxon>
        <taxon>Bodo</taxon>
    </lineage>
</organism>
<dbReference type="GO" id="GO:0009239">
    <property type="term" value="P:enterobactin biosynthetic process"/>
    <property type="evidence" value="ECO:0007669"/>
    <property type="project" value="TreeGrafter"/>
</dbReference>
<dbReference type="PANTHER" id="PTHR45527">
    <property type="entry name" value="NONRIBOSOMAL PEPTIDE SYNTHETASE"/>
    <property type="match status" value="1"/>
</dbReference>
<reference evidence="4" key="1">
    <citation type="submission" date="2015-09" db="EMBL/GenBank/DDBJ databases">
        <authorList>
            <consortium name="Pathogen Informatics"/>
        </authorList>
    </citation>
    <scope>NUCLEOTIDE SEQUENCE [LARGE SCALE GENOMIC DNA]</scope>
    <source>
        <strain evidence="4">Lake Konstanz</strain>
    </source>
</reference>
<dbReference type="PANTHER" id="PTHR45527:SF1">
    <property type="entry name" value="FATTY ACID SYNTHASE"/>
    <property type="match status" value="1"/>
</dbReference>
<feature type="compositionally biased region" description="Low complexity" evidence="1">
    <location>
        <begin position="8"/>
        <end position="25"/>
    </location>
</feature>
<dbReference type="Pfam" id="PF00501">
    <property type="entry name" value="AMP-binding"/>
    <property type="match status" value="1"/>
</dbReference>
<dbReference type="InterPro" id="IPR042099">
    <property type="entry name" value="ANL_N_sf"/>
</dbReference>
<dbReference type="SUPFAM" id="SSF56801">
    <property type="entry name" value="Acetyl-CoA synthetase-like"/>
    <property type="match status" value="1"/>
</dbReference>
<dbReference type="AlphaFoldDB" id="A0A0S4JFX0"/>
<feature type="domain" description="AMP-dependent synthetase/ligase" evidence="2">
    <location>
        <begin position="62"/>
        <end position="271"/>
    </location>
</feature>
<dbReference type="GO" id="GO:0005829">
    <property type="term" value="C:cytosol"/>
    <property type="evidence" value="ECO:0007669"/>
    <property type="project" value="TreeGrafter"/>
</dbReference>
<dbReference type="GO" id="GO:0009366">
    <property type="term" value="C:enterobactin synthetase complex"/>
    <property type="evidence" value="ECO:0007669"/>
    <property type="project" value="TreeGrafter"/>
</dbReference>
<dbReference type="Proteomes" id="UP000051952">
    <property type="component" value="Unassembled WGS sequence"/>
</dbReference>
<name>A0A0S4JFX0_BODSA</name>
<dbReference type="VEuPathDB" id="TriTrypDB:BSAL_18785"/>
<evidence type="ECO:0000313" key="3">
    <source>
        <dbReference type="EMBL" id="CUG89014.1"/>
    </source>
</evidence>
<feature type="region of interest" description="Disordered" evidence="1">
    <location>
        <begin position="1"/>
        <end position="25"/>
    </location>
</feature>
<dbReference type="GO" id="GO:0043041">
    <property type="term" value="P:amino acid activation for nonribosomal peptide biosynthetic process"/>
    <property type="evidence" value="ECO:0007669"/>
    <property type="project" value="TreeGrafter"/>
</dbReference>
<dbReference type="OrthoDB" id="408177at2759"/>
<sequence length="271" mass="29593">MMVTSGRTTTTVAPPSPPQQQQQQQQQLTAEELQTVLDWNYSEFALPPHRAPLPDETVGHIFEQLARRAPSRLALVAEDDTHMTYSQVLDKANAMSRCLLMNAAKNEETGNLLPACVLVALQRTAALPIALLATVRSGLAYWGVDMVLQSAPVVQKNMKALNVRTMIVDSDTFALLFPDGTSPPPPELSVLMVSASGDVVYYRSSQAAVASSAYLCPMRTMYIEFTSGSTGQPKAVAVPHKACISYLRNSGAIYRWGTETRSLLYHSVSFD</sequence>
<accession>A0A0S4JFX0</accession>
<dbReference type="GO" id="GO:0047527">
    <property type="term" value="F:2,3-dihydroxybenzoate-serine ligase activity"/>
    <property type="evidence" value="ECO:0007669"/>
    <property type="project" value="TreeGrafter"/>
</dbReference>
<dbReference type="EMBL" id="CYKH01001695">
    <property type="protein sequence ID" value="CUG89014.1"/>
    <property type="molecule type" value="Genomic_DNA"/>
</dbReference>
<protein>
    <submittedName>
        <fullName evidence="3">Bacterial-type non-ribosomal peptide synthetase, putative</fullName>
    </submittedName>
</protein>
<dbReference type="Gene3D" id="3.40.50.12780">
    <property type="entry name" value="N-terminal domain of ligase-like"/>
    <property type="match status" value="1"/>
</dbReference>
<gene>
    <name evidence="3" type="ORF">BSAL_18785</name>
</gene>